<dbReference type="PANTHER" id="PTHR48081:SF8">
    <property type="entry name" value="ALPHA_BETA HYDROLASE FOLD-3 DOMAIN-CONTAINING PROTEIN-RELATED"/>
    <property type="match status" value="1"/>
</dbReference>
<organism evidence="3 4">
    <name type="scientific">Polysphondylium violaceum</name>
    <dbReference type="NCBI Taxonomy" id="133409"/>
    <lineage>
        <taxon>Eukaryota</taxon>
        <taxon>Amoebozoa</taxon>
        <taxon>Evosea</taxon>
        <taxon>Eumycetozoa</taxon>
        <taxon>Dictyostelia</taxon>
        <taxon>Dictyosteliales</taxon>
        <taxon>Dictyosteliaceae</taxon>
        <taxon>Polysphondylium</taxon>
    </lineage>
</organism>
<evidence type="ECO:0000313" key="4">
    <source>
        <dbReference type="Proteomes" id="UP000695562"/>
    </source>
</evidence>
<feature type="domain" description="Alpha/beta hydrolase fold-3" evidence="2">
    <location>
        <begin position="91"/>
        <end position="302"/>
    </location>
</feature>
<evidence type="ECO:0000256" key="1">
    <source>
        <dbReference type="ARBA" id="ARBA00022801"/>
    </source>
</evidence>
<keyword evidence="4" id="KW-1185">Reference proteome</keyword>
<dbReference type="Gene3D" id="3.40.50.1820">
    <property type="entry name" value="alpha/beta hydrolase"/>
    <property type="match status" value="1"/>
</dbReference>
<sequence>MSTPASFGLGSVEVEICNSLMPILDIEPSKIREGFGALYELQKKHISKSHQFKLPKELGMDGSGQVEQMAVHFFYPDGYEKNPSGHQYPVIFYIHGGGFMVDGIKKLPREISNRTNSILVYPDYGLTPEVKYPNGLKQCYQLFTGIMDKTYNPFNDLNVDQGITIVGESSGGNYALALPLMLKLNKSPFFSKITKVLAYYPITDSNFETPSYNRFGENFYLTKEGMKWCWNHYTNTDSDRNDITCCPNKATVDQVKDFPTTMIMTAETDVLSSEGEQFGEKLSKANVNTFVVRMLKTIHGFVSLDQTDHTVACRVGMDVSMNFLNNISNETIFNENNNKTLLRLV</sequence>
<proteinExistence type="predicted"/>
<evidence type="ECO:0000259" key="2">
    <source>
        <dbReference type="Pfam" id="PF07859"/>
    </source>
</evidence>
<dbReference type="InterPro" id="IPR029058">
    <property type="entry name" value="AB_hydrolase_fold"/>
</dbReference>
<accession>A0A8J4PJQ5</accession>
<dbReference type="Pfam" id="PF07859">
    <property type="entry name" value="Abhydrolase_3"/>
    <property type="match status" value="1"/>
</dbReference>
<reference evidence="3" key="1">
    <citation type="submission" date="2020-01" db="EMBL/GenBank/DDBJ databases">
        <title>Development of genomics and gene disruption for Polysphondylium violaceum indicates a role for the polyketide synthase stlB in stalk morphogenesis.</title>
        <authorList>
            <person name="Narita B."/>
            <person name="Kawabe Y."/>
            <person name="Kin K."/>
            <person name="Saito T."/>
            <person name="Gibbs R."/>
            <person name="Kuspa A."/>
            <person name="Muzny D."/>
            <person name="Queller D."/>
            <person name="Richards S."/>
            <person name="Strassman J."/>
            <person name="Sucgang R."/>
            <person name="Worley K."/>
            <person name="Schaap P."/>
        </authorList>
    </citation>
    <scope>NUCLEOTIDE SEQUENCE</scope>
    <source>
        <strain evidence="3">QSvi11</strain>
    </source>
</reference>
<protein>
    <recommendedName>
        <fullName evidence="2">Alpha/beta hydrolase fold-3 domain-containing protein</fullName>
    </recommendedName>
</protein>
<dbReference type="Proteomes" id="UP000695562">
    <property type="component" value="Unassembled WGS sequence"/>
</dbReference>
<dbReference type="OrthoDB" id="14945at2759"/>
<dbReference type="SUPFAM" id="SSF53474">
    <property type="entry name" value="alpha/beta-Hydrolases"/>
    <property type="match status" value="1"/>
</dbReference>
<dbReference type="PANTHER" id="PTHR48081">
    <property type="entry name" value="AB HYDROLASE SUPERFAMILY PROTEIN C4A8.06C"/>
    <property type="match status" value="1"/>
</dbReference>
<dbReference type="GO" id="GO:0016787">
    <property type="term" value="F:hydrolase activity"/>
    <property type="evidence" value="ECO:0007669"/>
    <property type="project" value="UniProtKB-KW"/>
</dbReference>
<evidence type="ECO:0000313" key="3">
    <source>
        <dbReference type="EMBL" id="KAF2068802.1"/>
    </source>
</evidence>
<comment type="caution">
    <text evidence="3">The sequence shown here is derived from an EMBL/GenBank/DDBJ whole genome shotgun (WGS) entry which is preliminary data.</text>
</comment>
<dbReference type="InterPro" id="IPR050300">
    <property type="entry name" value="GDXG_lipolytic_enzyme"/>
</dbReference>
<dbReference type="AlphaFoldDB" id="A0A8J4PJQ5"/>
<dbReference type="InterPro" id="IPR013094">
    <property type="entry name" value="AB_hydrolase_3"/>
</dbReference>
<gene>
    <name evidence="3" type="ORF">CYY_009878</name>
</gene>
<dbReference type="EMBL" id="AJWJ01000839">
    <property type="protein sequence ID" value="KAF2068802.1"/>
    <property type="molecule type" value="Genomic_DNA"/>
</dbReference>
<keyword evidence="1" id="KW-0378">Hydrolase</keyword>
<name>A0A8J4PJQ5_9MYCE</name>